<proteinExistence type="predicted"/>
<dbReference type="Proteomes" id="UP001303760">
    <property type="component" value="Unassembled WGS sequence"/>
</dbReference>
<sequence>MDVDEPAASAEFQGDPGAVVTGCACMVQSVEEEFKLAYYETNAYDLALCEIHFTNALSGKENGESVVGRTFKYAGDAQTLKKGRFDRTLWEVQRRLPPAWRTATRRDAEREDMEKKMRRRG</sequence>
<evidence type="ECO:0000313" key="3">
    <source>
        <dbReference type="Proteomes" id="UP001303760"/>
    </source>
</evidence>
<reference evidence="2" key="1">
    <citation type="journal article" date="2023" name="Mol. Phylogenet. Evol.">
        <title>Genome-scale phylogeny and comparative genomics of the fungal order Sordariales.</title>
        <authorList>
            <person name="Hensen N."/>
            <person name="Bonometti L."/>
            <person name="Westerberg I."/>
            <person name="Brannstrom I.O."/>
            <person name="Guillou S."/>
            <person name="Cros-Aarteil S."/>
            <person name="Calhoun S."/>
            <person name="Haridas S."/>
            <person name="Kuo A."/>
            <person name="Mondo S."/>
            <person name="Pangilinan J."/>
            <person name="Riley R."/>
            <person name="LaButti K."/>
            <person name="Andreopoulos B."/>
            <person name="Lipzen A."/>
            <person name="Chen C."/>
            <person name="Yan M."/>
            <person name="Daum C."/>
            <person name="Ng V."/>
            <person name="Clum A."/>
            <person name="Steindorff A."/>
            <person name="Ohm R.A."/>
            <person name="Martin F."/>
            <person name="Silar P."/>
            <person name="Natvig D.O."/>
            <person name="Lalanne C."/>
            <person name="Gautier V."/>
            <person name="Ament-Velasquez S.L."/>
            <person name="Kruys A."/>
            <person name="Hutchinson M.I."/>
            <person name="Powell A.J."/>
            <person name="Barry K."/>
            <person name="Miller A.N."/>
            <person name="Grigoriev I.V."/>
            <person name="Debuchy R."/>
            <person name="Gladieux P."/>
            <person name="Hiltunen Thoren M."/>
            <person name="Johannesson H."/>
        </authorList>
    </citation>
    <scope>NUCLEOTIDE SEQUENCE</scope>
    <source>
        <strain evidence="2">CBS 532.94</strain>
    </source>
</reference>
<feature type="region of interest" description="Disordered" evidence="1">
    <location>
        <begin position="101"/>
        <end position="121"/>
    </location>
</feature>
<organism evidence="2 3">
    <name type="scientific">Achaetomium macrosporum</name>
    <dbReference type="NCBI Taxonomy" id="79813"/>
    <lineage>
        <taxon>Eukaryota</taxon>
        <taxon>Fungi</taxon>
        <taxon>Dikarya</taxon>
        <taxon>Ascomycota</taxon>
        <taxon>Pezizomycotina</taxon>
        <taxon>Sordariomycetes</taxon>
        <taxon>Sordariomycetidae</taxon>
        <taxon>Sordariales</taxon>
        <taxon>Chaetomiaceae</taxon>
        <taxon>Achaetomium</taxon>
    </lineage>
</organism>
<feature type="compositionally biased region" description="Basic and acidic residues" evidence="1">
    <location>
        <begin position="104"/>
        <end position="115"/>
    </location>
</feature>
<dbReference type="EMBL" id="MU860272">
    <property type="protein sequence ID" value="KAK4235389.1"/>
    <property type="molecule type" value="Genomic_DNA"/>
</dbReference>
<protein>
    <submittedName>
        <fullName evidence="2">Uncharacterized protein</fullName>
    </submittedName>
</protein>
<dbReference type="AlphaFoldDB" id="A0AAN7C4S6"/>
<comment type="caution">
    <text evidence="2">The sequence shown here is derived from an EMBL/GenBank/DDBJ whole genome shotgun (WGS) entry which is preliminary data.</text>
</comment>
<name>A0AAN7C4S6_9PEZI</name>
<evidence type="ECO:0000256" key="1">
    <source>
        <dbReference type="SAM" id="MobiDB-lite"/>
    </source>
</evidence>
<keyword evidence="3" id="KW-1185">Reference proteome</keyword>
<accession>A0AAN7C4S6</accession>
<gene>
    <name evidence="2" type="ORF">C8A03DRAFT_17871</name>
</gene>
<evidence type="ECO:0000313" key="2">
    <source>
        <dbReference type="EMBL" id="KAK4235389.1"/>
    </source>
</evidence>
<reference evidence="2" key="2">
    <citation type="submission" date="2023-05" db="EMBL/GenBank/DDBJ databases">
        <authorList>
            <consortium name="Lawrence Berkeley National Laboratory"/>
            <person name="Steindorff A."/>
            <person name="Hensen N."/>
            <person name="Bonometti L."/>
            <person name="Westerberg I."/>
            <person name="Brannstrom I.O."/>
            <person name="Guillou S."/>
            <person name="Cros-Aarteil S."/>
            <person name="Calhoun S."/>
            <person name="Haridas S."/>
            <person name="Kuo A."/>
            <person name="Mondo S."/>
            <person name="Pangilinan J."/>
            <person name="Riley R."/>
            <person name="Labutti K."/>
            <person name="Andreopoulos B."/>
            <person name="Lipzen A."/>
            <person name="Chen C."/>
            <person name="Yanf M."/>
            <person name="Daum C."/>
            <person name="Ng V."/>
            <person name="Clum A."/>
            <person name="Ohm R."/>
            <person name="Martin F."/>
            <person name="Silar P."/>
            <person name="Natvig D."/>
            <person name="Lalanne C."/>
            <person name="Gautier V."/>
            <person name="Ament-Velasquez S.L."/>
            <person name="Kruys A."/>
            <person name="Hutchinson M.I."/>
            <person name="Powell A.J."/>
            <person name="Barry K."/>
            <person name="Miller A.N."/>
            <person name="Grigoriev I.V."/>
            <person name="Debuchy R."/>
            <person name="Gladieux P."/>
            <person name="Thoren M.H."/>
            <person name="Johannesson H."/>
        </authorList>
    </citation>
    <scope>NUCLEOTIDE SEQUENCE</scope>
    <source>
        <strain evidence="2">CBS 532.94</strain>
    </source>
</reference>